<evidence type="ECO:0000256" key="1">
    <source>
        <dbReference type="ARBA" id="ARBA00004123"/>
    </source>
</evidence>
<dbReference type="GO" id="GO:0000981">
    <property type="term" value="F:DNA-binding transcription factor activity, RNA polymerase II-specific"/>
    <property type="evidence" value="ECO:0007669"/>
    <property type="project" value="InterPro"/>
</dbReference>
<dbReference type="PRINTS" id="PR00024">
    <property type="entry name" value="HOMEOBOX"/>
</dbReference>
<keyword evidence="5 6" id="KW-0539">Nucleus</keyword>
<keyword evidence="4 6" id="KW-0371">Homeobox</keyword>
<dbReference type="InterPro" id="IPR050394">
    <property type="entry name" value="Homeobox_NK-like"/>
</dbReference>
<proteinExistence type="predicted"/>
<feature type="domain" description="Homeobox" evidence="8">
    <location>
        <begin position="170"/>
        <end position="230"/>
    </location>
</feature>
<evidence type="ECO:0000313" key="9">
    <source>
        <dbReference type="EMBL" id="CAH0389123.1"/>
    </source>
</evidence>
<protein>
    <recommendedName>
        <fullName evidence="8">Homeobox domain-containing protein</fullName>
    </recommendedName>
</protein>
<dbReference type="KEGG" id="btab:109037919"/>
<reference evidence="9" key="1">
    <citation type="submission" date="2021-12" db="EMBL/GenBank/DDBJ databases">
        <authorList>
            <person name="King R."/>
        </authorList>
    </citation>
    <scope>NUCLEOTIDE SEQUENCE</scope>
</reference>
<dbReference type="InterPro" id="IPR009057">
    <property type="entry name" value="Homeodomain-like_sf"/>
</dbReference>
<keyword evidence="10" id="KW-1185">Reference proteome</keyword>
<organism evidence="9 10">
    <name type="scientific">Bemisia tabaci</name>
    <name type="common">Sweetpotato whitefly</name>
    <name type="synonym">Aleurodes tabaci</name>
    <dbReference type="NCBI Taxonomy" id="7038"/>
    <lineage>
        <taxon>Eukaryota</taxon>
        <taxon>Metazoa</taxon>
        <taxon>Ecdysozoa</taxon>
        <taxon>Arthropoda</taxon>
        <taxon>Hexapoda</taxon>
        <taxon>Insecta</taxon>
        <taxon>Pterygota</taxon>
        <taxon>Neoptera</taxon>
        <taxon>Paraneoptera</taxon>
        <taxon>Hemiptera</taxon>
        <taxon>Sternorrhyncha</taxon>
        <taxon>Aleyrodoidea</taxon>
        <taxon>Aleyrodidae</taxon>
        <taxon>Aleyrodinae</taxon>
        <taxon>Bemisia</taxon>
    </lineage>
</organism>
<dbReference type="SMART" id="SM00389">
    <property type="entry name" value="HOX"/>
    <property type="match status" value="1"/>
</dbReference>
<feature type="DNA-binding region" description="Homeobox" evidence="6">
    <location>
        <begin position="172"/>
        <end position="231"/>
    </location>
</feature>
<evidence type="ECO:0000256" key="2">
    <source>
        <dbReference type="ARBA" id="ARBA00022473"/>
    </source>
</evidence>
<sequence>MKMEEELTETLFYDPRDYYEAPAADSACPFRYKFPKIEPDIGLYREQLNFNVPSPKVTLENPAPCGNYFGRFSESVLFSRQEFRLLNQFTGEQQLQSIPAVCSDFDQKPAIEGLQTHGFSNLETSSMQKLRELVPPLHNRPENFYDGLRRDGEFGSSANNLKKSSGRKVRTKRKPRILFTQAQVRELETIFNSQKYLSAQEREQVAERINLTPSQVKIWFQNRRYKAKKNISVNPSVSPCSQLVVSDQKKNIFPRKVPEVPKTKTPLSVIRFAVQQESPADSGFAGFPDFSYQNNFQSYPNNNYVDYDYACNPSIDSSFVDANPAFQVPHVKC</sequence>
<dbReference type="Proteomes" id="UP001152759">
    <property type="component" value="Chromosome 4"/>
</dbReference>
<dbReference type="PANTHER" id="PTHR24340:SF41">
    <property type="entry name" value="MUSCLE-SPECIFIC HOMEOBOX PROTEIN TINMAN-RELATED"/>
    <property type="match status" value="1"/>
</dbReference>
<dbReference type="InterPro" id="IPR017970">
    <property type="entry name" value="Homeobox_CS"/>
</dbReference>
<dbReference type="EMBL" id="OU963865">
    <property type="protein sequence ID" value="CAH0389123.1"/>
    <property type="molecule type" value="Genomic_DNA"/>
</dbReference>
<dbReference type="InterPro" id="IPR001356">
    <property type="entry name" value="HD"/>
</dbReference>
<dbReference type="PANTHER" id="PTHR24340">
    <property type="entry name" value="HOMEOBOX PROTEIN NKX"/>
    <property type="match status" value="1"/>
</dbReference>
<dbReference type="PROSITE" id="PS50071">
    <property type="entry name" value="HOMEOBOX_2"/>
    <property type="match status" value="1"/>
</dbReference>
<dbReference type="GO" id="GO:0030154">
    <property type="term" value="P:cell differentiation"/>
    <property type="evidence" value="ECO:0007669"/>
    <property type="project" value="TreeGrafter"/>
</dbReference>
<name>A0A9P0AAL1_BEMTA</name>
<dbReference type="InterPro" id="IPR020479">
    <property type="entry name" value="HD_metazoa"/>
</dbReference>
<evidence type="ECO:0000256" key="4">
    <source>
        <dbReference type="ARBA" id="ARBA00023155"/>
    </source>
</evidence>
<keyword evidence="2" id="KW-0217">Developmental protein</keyword>
<dbReference type="GO" id="GO:0000978">
    <property type="term" value="F:RNA polymerase II cis-regulatory region sequence-specific DNA binding"/>
    <property type="evidence" value="ECO:0007669"/>
    <property type="project" value="TreeGrafter"/>
</dbReference>
<accession>A0A9P0AAL1</accession>
<dbReference type="CDD" id="cd00086">
    <property type="entry name" value="homeodomain"/>
    <property type="match status" value="1"/>
</dbReference>
<dbReference type="GO" id="GO:0005634">
    <property type="term" value="C:nucleus"/>
    <property type="evidence" value="ECO:0007669"/>
    <property type="project" value="UniProtKB-SubCell"/>
</dbReference>
<dbReference type="SUPFAM" id="SSF46689">
    <property type="entry name" value="Homeodomain-like"/>
    <property type="match status" value="1"/>
</dbReference>
<keyword evidence="3 6" id="KW-0238">DNA-binding</keyword>
<evidence type="ECO:0000259" key="8">
    <source>
        <dbReference type="PROSITE" id="PS50071"/>
    </source>
</evidence>
<comment type="subcellular location">
    <subcellularLocation>
        <location evidence="1 6 7">Nucleus</location>
    </subcellularLocation>
</comment>
<evidence type="ECO:0000313" key="10">
    <source>
        <dbReference type="Proteomes" id="UP001152759"/>
    </source>
</evidence>
<evidence type="ECO:0000256" key="7">
    <source>
        <dbReference type="RuleBase" id="RU000682"/>
    </source>
</evidence>
<evidence type="ECO:0000256" key="5">
    <source>
        <dbReference type="ARBA" id="ARBA00023242"/>
    </source>
</evidence>
<evidence type="ECO:0000256" key="3">
    <source>
        <dbReference type="ARBA" id="ARBA00023125"/>
    </source>
</evidence>
<dbReference type="Pfam" id="PF00046">
    <property type="entry name" value="Homeodomain"/>
    <property type="match status" value="1"/>
</dbReference>
<dbReference type="PROSITE" id="PS00027">
    <property type="entry name" value="HOMEOBOX_1"/>
    <property type="match status" value="1"/>
</dbReference>
<evidence type="ECO:0000256" key="6">
    <source>
        <dbReference type="PROSITE-ProRule" id="PRU00108"/>
    </source>
</evidence>
<dbReference type="Gene3D" id="1.10.10.60">
    <property type="entry name" value="Homeodomain-like"/>
    <property type="match status" value="1"/>
</dbReference>
<gene>
    <name evidence="9" type="ORF">BEMITA_LOCUS7987</name>
</gene>
<dbReference type="AlphaFoldDB" id="A0A9P0AAL1"/>